<dbReference type="RefSeq" id="WP_092691809.1">
    <property type="nucleotide sequence ID" value="NZ_FNPK01000021.1"/>
</dbReference>
<gene>
    <name evidence="1" type="ORF">SAMN05421643_12113</name>
</gene>
<dbReference type="PANTHER" id="PTHR39166:SF1">
    <property type="entry name" value="BLL1166 PROTEIN"/>
    <property type="match status" value="1"/>
</dbReference>
<evidence type="ECO:0000313" key="1">
    <source>
        <dbReference type="EMBL" id="SDY68607.1"/>
    </source>
</evidence>
<dbReference type="Pfam" id="PF06042">
    <property type="entry name" value="NTP_transf_6"/>
    <property type="match status" value="1"/>
</dbReference>
<evidence type="ECO:0000313" key="2">
    <source>
        <dbReference type="Proteomes" id="UP000199035"/>
    </source>
</evidence>
<accession>A0A1H3LVN7</accession>
<reference evidence="2" key="1">
    <citation type="submission" date="2016-10" db="EMBL/GenBank/DDBJ databases">
        <authorList>
            <person name="Varghese N."/>
            <person name="Submissions S."/>
        </authorList>
    </citation>
    <scope>NUCLEOTIDE SEQUENCE [LARGE SCALE GENOMIC DNA]</scope>
    <source>
        <strain evidence="2">ANC 5109</strain>
    </source>
</reference>
<name>A0A1H3LVN7_9GAMM</name>
<dbReference type="PANTHER" id="PTHR39166">
    <property type="entry name" value="BLL1166 PROTEIN"/>
    <property type="match status" value="1"/>
</dbReference>
<protein>
    <recommendedName>
        <fullName evidence="3">Nucleotidyltransferase family protein</fullName>
    </recommendedName>
</protein>
<dbReference type="Proteomes" id="UP000199035">
    <property type="component" value="Unassembled WGS sequence"/>
</dbReference>
<dbReference type="InterPro" id="IPR009267">
    <property type="entry name" value="NTP_transf_6"/>
</dbReference>
<dbReference type="STRING" id="595670.SAMN05421643_12113"/>
<organism evidence="1 2">
    <name type="scientific">Acinetobacter kyonggiensis</name>
    <dbReference type="NCBI Taxonomy" id="595670"/>
    <lineage>
        <taxon>Bacteria</taxon>
        <taxon>Pseudomonadati</taxon>
        <taxon>Pseudomonadota</taxon>
        <taxon>Gammaproteobacteria</taxon>
        <taxon>Moraxellales</taxon>
        <taxon>Moraxellaceae</taxon>
        <taxon>Acinetobacter</taxon>
    </lineage>
</organism>
<keyword evidence="2" id="KW-1185">Reference proteome</keyword>
<dbReference type="EMBL" id="FNPK01000021">
    <property type="protein sequence ID" value="SDY68607.1"/>
    <property type="molecule type" value="Genomic_DNA"/>
</dbReference>
<dbReference type="AlphaFoldDB" id="A0A1H3LVN7"/>
<sequence length="190" mass="22597">MQLAENYQNLLKKNLLKHRDLYARLLFLRQVKPEAFCSAGVIRNLIWSVLHDQHYELSQTEIDVIFYDAEDPSGFEQRYLAEILKQKFPENDWDVVNQAWVHQWYTTENGASIQPLQSIQHALSLWPETATAVAVRLLENNELEIIAPLGLDDLFELKLRWNNALVSHHVFMQRMEEKQFLRRWKKLRLL</sequence>
<evidence type="ECO:0008006" key="3">
    <source>
        <dbReference type="Google" id="ProtNLM"/>
    </source>
</evidence>
<proteinExistence type="predicted"/>